<proteinExistence type="predicted"/>
<dbReference type="SUPFAM" id="SSF48498">
    <property type="entry name" value="Tetracyclin repressor-like, C-terminal domain"/>
    <property type="match status" value="1"/>
</dbReference>
<keyword evidence="1" id="KW-0805">Transcription regulation</keyword>
<gene>
    <name evidence="6" type="ORF">D477_013790</name>
</gene>
<keyword evidence="2 4" id="KW-0238">DNA-binding</keyword>
<keyword evidence="7" id="KW-1185">Reference proteome</keyword>
<dbReference type="InterPro" id="IPR036271">
    <property type="entry name" value="Tet_transcr_reg_TetR-rel_C_sf"/>
</dbReference>
<feature type="domain" description="HTH tetR-type" evidence="5">
    <location>
        <begin position="9"/>
        <end position="69"/>
    </location>
</feature>
<protein>
    <submittedName>
        <fullName evidence="6">TetR family transcriptional regulator</fullName>
    </submittedName>
</protein>
<dbReference type="GO" id="GO:0003700">
    <property type="term" value="F:DNA-binding transcription factor activity"/>
    <property type="evidence" value="ECO:0007669"/>
    <property type="project" value="TreeGrafter"/>
</dbReference>
<dbReference type="InterPro" id="IPR025996">
    <property type="entry name" value="MT1864/Rv1816-like_C"/>
</dbReference>
<dbReference type="PANTHER" id="PTHR30055:SF234">
    <property type="entry name" value="HTH-TYPE TRANSCRIPTIONAL REGULATOR BETI"/>
    <property type="match status" value="1"/>
</dbReference>
<dbReference type="PANTHER" id="PTHR30055">
    <property type="entry name" value="HTH-TYPE TRANSCRIPTIONAL REGULATOR RUTR"/>
    <property type="match status" value="1"/>
</dbReference>
<evidence type="ECO:0000256" key="2">
    <source>
        <dbReference type="ARBA" id="ARBA00023125"/>
    </source>
</evidence>
<comment type="caution">
    <text evidence="6">The sequence shown here is derived from an EMBL/GenBank/DDBJ whole genome shotgun (WGS) entry which is preliminary data.</text>
</comment>
<sequence length="190" mass="20074">MARPTVYDSSLRQRLLETTAELVAKEGPDRVALRDIAAAVGTSTTAVYSLFGGKPQLLTAILDDAFRSFGDSQRAAAPDGLRGLGLAYRRWALEHPAFYALMFSGPLGTRMPCEPTPEIAAASIVPLYEAVGAALAAAGSDDPVEPSVAAIWGQVHGLVSLELSGLGLPGIDWEAAYETALNRIERSYAV</sequence>
<evidence type="ECO:0000256" key="1">
    <source>
        <dbReference type="ARBA" id="ARBA00023015"/>
    </source>
</evidence>
<keyword evidence="3" id="KW-0804">Transcription</keyword>
<dbReference type="InterPro" id="IPR001647">
    <property type="entry name" value="HTH_TetR"/>
</dbReference>
<evidence type="ECO:0000259" key="5">
    <source>
        <dbReference type="PROSITE" id="PS50977"/>
    </source>
</evidence>
<dbReference type="GO" id="GO:0000976">
    <property type="term" value="F:transcription cis-regulatory region binding"/>
    <property type="evidence" value="ECO:0007669"/>
    <property type="project" value="TreeGrafter"/>
</dbReference>
<dbReference type="Proteomes" id="UP000010729">
    <property type="component" value="Unassembled WGS sequence"/>
</dbReference>
<dbReference type="Gene3D" id="1.10.357.10">
    <property type="entry name" value="Tetracycline Repressor, domain 2"/>
    <property type="match status" value="1"/>
</dbReference>
<dbReference type="InterPro" id="IPR009057">
    <property type="entry name" value="Homeodomain-like_sf"/>
</dbReference>
<dbReference type="SUPFAM" id="SSF46689">
    <property type="entry name" value="Homeodomain-like"/>
    <property type="match status" value="1"/>
</dbReference>
<name>N1UT99_9MICC</name>
<dbReference type="AlphaFoldDB" id="N1UT99"/>
<dbReference type="Pfam" id="PF00440">
    <property type="entry name" value="TetR_N"/>
    <property type="match status" value="1"/>
</dbReference>
<dbReference type="OrthoDB" id="4709966at2"/>
<evidence type="ECO:0000256" key="4">
    <source>
        <dbReference type="PROSITE-ProRule" id="PRU00335"/>
    </source>
</evidence>
<evidence type="ECO:0000313" key="6">
    <source>
        <dbReference type="EMBL" id="EMY33646.1"/>
    </source>
</evidence>
<feature type="DNA-binding region" description="H-T-H motif" evidence="4">
    <location>
        <begin position="32"/>
        <end position="51"/>
    </location>
</feature>
<dbReference type="Pfam" id="PF13305">
    <property type="entry name" value="TetR_C_33"/>
    <property type="match status" value="1"/>
</dbReference>
<dbReference type="RefSeq" id="WP_005270028.1">
    <property type="nucleotide sequence ID" value="NZ_ANPE02000161.1"/>
</dbReference>
<evidence type="ECO:0000256" key="3">
    <source>
        <dbReference type="ARBA" id="ARBA00023163"/>
    </source>
</evidence>
<organism evidence="6 7">
    <name type="scientific">Arthrobacter crystallopoietes BAB-32</name>
    <dbReference type="NCBI Taxonomy" id="1246476"/>
    <lineage>
        <taxon>Bacteria</taxon>
        <taxon>Bacillati</taxon>
        <taxon>Actinomycetota</taxon>
        <taxon>Actinomycetes</taxon>
        <taxon>Micrococcales</taxon>
        <taxon>Micrococcaceae</taxon>
        <taxon>Crystallibacter</taxon>
    </lineage>
</organism>
<evidence type="ECO:0000313" key="7">
    <source>
        <dbReference type="Proteomes" id="UP000010729"/>
    </source>
</evidence>
<dbReference type="InterPro" id="IPR050109">
    <property type="entry name" value="HTH-type_TetR-like_transc_reg"/>
</dbReference>
<dbReference type="PROSITE" id="PS50977">
    <property type="entry name" value="HTH_TETR_2"/>
    <property type="match status" value="1"/>
</dbReference>
<reference evidence="6 7" key="1">
    <citation type="journal article" date="2013" name="Genome Announc.">
        <title>Draft Genome Sequence of Arthrobacter crystallopoietes Strain BAB-32, Revealing Genes for Bioremediation.</title>
        <authorList>
            <person name="Joshi M.N."/>
            <person name="Pandit A.S."/>
            <person name="Sharma A."/>
            <person name="Pandya R.V."/>
            <person name="Desai S.M."/>
            <person name="Saxena A.K."/>
            <person name="Bagatharia S.B."/>
        </authorList>
    </citation>
    <scope>NUCLEOTIDE SEQUENCE [LARGE SCALE GENOMIC DNA]</scope>
    <source>
        <strain evidence="6 7">BAB-32</strain>
    </source>
</reference>
<dbReference type="EMBL" id="ANPE02000161">
    <property type="protein sequence ID" value="EMY33646.1"/>
    <property type="molecule type" value="Genomic_DNA"/>
</dbReference>
<accession>N1UT99</accession>